<evidence type="ECO:0000259" key="19">
    <source>
        <dbReference type="Pfam" id="PF16209"/>
    </source>
</evidence>
<feature type="binding site" evidence="14">
    <location>
        <position position="412"/>
    </location>
    <ligand>
        <name>ATP</name>
        <dbReference type="ChEBI" id="CHEBI:30616"/>
    </ligand>
</feature>
<accession>A0A7S3HLE4</accession>
<dbReference type="SUPFAM" id="SSF81653">
    <property type="entry name" value="Calcium ATPase, transduction domain A"/>
    <property type="match status" value="1"/>
</dbReference>
<feature type="transmembrane region" description="Helical" evidence="16">
    <location>
        <begin position="1080"/>
        <end position="1104"/>
    </location>
</feature>
<dbReference type="InterPro" id="IPR059000">
    <property type="entry name" value="ATPase_P-type_domA"/>
</dbReference>
<dbReference type="InterPro" id="IPR032631">
    <property type="entry name" value="P-type_ATPase_N"/>
</dbReference>
<organism evidence="21">
    <name type="scientific">Spumella elongata</name>
    <dbReference type="NCBI Taxonomy" id="89044"/>
    <lineage>
        <taxon>Eukaryota</taxon>
        <taxon>Sar</taxon>
        <taxon>Stramenopiles</taxon>
        <taxon>Ochrophyta</taxon>
        <taxon>Chrysophyceae</taxon>
        <taxon>Chromulinales</taxon>
        <taxon>Chromulinaceae</taxon>
        <taxon>Spumella</taxon>
    </lineage>
</organism>
<dbReference type="SFLD" id="SFLDG00002">
    <property type="entry name" value="C1.7:_P-type_atpase_like"/>
    <property type="match status" value="1"/>
</dbReference>
<dbReference type="SUPFAM" id="SSF81665">
    <property type="entry name" value="Calcium ATPase, transmembrane domain M"/>
    <property type="match status" value="1"/>
</dbReference>
<feature type="active site" description="4-aspartylphosphate intermediate" evidence="13">
    <location>
        <position position="412"/>
    </location>
</feature>
<dbReference type="Pfam" id="PF13246">
    <property type="entry name" value="Cation_ATPase"/>
    <property type="match status" value="1"/>
</dbReference>
<dbReference type="Gene3D" id="3.40.1110.10">
    <property type="entry name" value="Calcium-transporting ATPase, cytoplasmic domain N"/>
    <property type="match status" value="1"/>
</dbReference>
<keyword evidence="3" id="KW-0813">Transport</keyword>
<dbReference type="GO" id="GO:0012505">
    <property type="term" value="C:endomembrane system"/>
    <property type="evidence" value="ECO:0007669"/>
    <property type="project" value="UniProtKB-SubCell"/>
</dbReference>
<keyword evidence="8 15" id="KW-0460">Magnesium</keyword>
<dbReference type="SFLD" id="SFLDF00027">
    <property type="entry name" value="p-type_atpase"/>
    <property type="match status" value="1"/>
</dbReference>
<feature type="coiled-coil region" evidence="17">
    <location>
        <begin position="652"/>
        <end position="679"/>
    </location>
</feature>
<dbReference type="SFLD" id="SFLDS00003">
    <property type="entry name" value="Haloacid_Dehalogenase"/>
    <property type="match status" value="1"/>
</dbReference>
<evidence type="ECO:0000256" key="1">
    <source>
        <dbReference type="ARBA" id="ARBA00004127"/>
    </source>
</evidence>
<evidence type="ECO:0000256" key="15">
    <source>
        <dbReference type="PIRSR" id="PIRSR606539-3"/>
    </source>
</evidence>
<keyword evidence="6 14" id="KW-0547">Nucleotide-binding</keyword>
<dbReference type="InterPro" id="IPR023299">
    <property type="entry name" value="ATPase_P-typ_cyto_dom_N"/>
</dbReference>
<feature type="transmembrane region" description="Helical" evidence="16">
    <location>
        <begin position="976"/>
        <end position="996"/>
    </location>
</feature>
<name>A0A7S3HLE4_9STRA</name>
<dbReference type="Pfam" id="PF16212">
    <property type="entry name" value="PhoLip_ATPase_C"/>
    <property type="match status" value="1"/>
</dbReference>
<dbReference type="InterPro" id="IPR044492">
    <property type="entry name" value="P_typ_ATPase_HD_dom"/>
</dbReference>
<keyword evidence="5 15" id="KW-0479">Metal-binding</keyword>
<dbReference type="InterPro" id="IPR023214">
    <property type="entry name" value="HAD_sf"/>
</dbReference>
<dbReference type="GO" id="GO:0005524">
    <property type="term" value="F:ATP binding"/>
    <property type="evidence" value="ECO:0007669"/>
    <property type="project" value="UniProtKB-UniRule"/>
</dbReference>
<comment type="catalytic activity">
    <reaction evidence="12 16">
        <text>ATP + H2O + phospholipidSide 1 = ADP + phosphate + phospholipidSide 2.</text>
        <dbReference type="EC" id="7.6.2.1"/>
    </reaction>
</comment>
<dbReference type="InterPro" id="IPR023298">
    <property type="entry name" value="ATPase_P-typ_TM_dom_sf"/>
</dbReference>
<evidence type="ECO:0000256" key="5">
    <source>
        <dbReference type="ARBA" id="ARBA00022723"/>
    </source>
</evidence>
<keyword evidence="9 16" id="KW-1278">Translocase</keyword>
<keyword evidence="10 16" id="KW-1133">Transmembrane helix</keyword>
<feature type="binding site" evidence="14">
    <location>
        <position position="590"/>
    </location>
    <ligand>
        <name>ATP</name>
        <dbReference type="ChEBI" id="CHEBI:30616"/>
    </ligand>
</feature>
<feature type="binding site" evidence="14">
    <location>
        <position position="414"/>
    </location>
    <ligand>
        <name>ATP</name>
        <dbReference type="ChEBI" id="CHEBI:30616"/>
    </ligand>
</feature>
<evidence type="ECO:0000256" key="2">
    <source>
        <dbReference type="ARBA" id="ARBA00008109"/>
    </source>
</evidence>
<feature type="binding site" evidence="14">
    <location>
        <position position="815"/>
    </location>
    <ligand>
        <name>ATP</name>
        <dbReference type="ChEBI" id="CHEBI:30616"/>
    </ligand>
</feature>
<evidence type="ECO:0000256" key="14">
    <source>
        <dbReference type="PIRSR" id="PIRSR606539-2"/>
    </source>
</evidence>
<protein>
    <recommendedName>
        <fullName evidence="16">Phospholipid-transporting ATPase</fullName>
        <ecNumber evidence="16">7.6.2.1</ecNumber>
    </recommendedName>
</protein>
<proteinExistence type="inferred from homology"/>
<gene>
    <name evidence="21" type="ORF">SELO1098_LOCUS27193</name>
</gene>
<evidence type="ECO:0000256" key="13">
    <source>
        <dbReference type="PIRSR" id="PIRSR606539-1"/>
    </source>
</evidence>
<dbReference type="InterPro" id="IPR006539">
    <property type="entry name" value="P-type_ATPase_IV"/>
</dbReference>
<dbReference type="Gene3D" id="2.70.150.10">
    <property type="entry name" value="Calcium-transporting ATPase, cytoplasmic transduction domain A"/>
    <property type="match status" value="1"/>
</dbReference>
<evidence type="ECO:0000256" key="17">
    <source>
        <dbReference type="SAM" id="Coils"/>
    </source>
</evidence>
<feature type="binding site" evidence="14">
    <location>
        <position position="840"/>
    </location>
    <ligand>
        <name>ATP</name>
        <dbReference type="ChEBI" id="CHEBI:30616"/>
    </ligand>
</feature>
<feature type="transmembrane region" description="Helical" evidence="16">
    <location>
        <begin position="1008"/>
        <end position="1026"/>
    </location>
</feature>
<feature type="domain" description="P-type ATPase N-terminal" evidence="19">
    <location>
        <begin position="32"/>
        <end position="91"/>
    </location>
</feature>
<dbReference type="GO" id="GO:0000287">
    <property type="term" value="F:magnesium ion binding"/>
    <property type="evidence" value="ECO:0007669"/>
    <property type="project" value="UniProtKB-UniRule"/>
</dbReference>
<feature type="binding site" evidence="15">
    <location>
        <position position="412"/>
    </location>
    <ligand>
        <name>Mg(2+)</name>
        <dbReference type="ChEBI" id="CHEBI:18420"/>
    </ligand>
</feature>
<feature type="transmembrane region" description="Helical" evidence="16">
    <location>
        <begin position="341"/>
        <end position="364"/>
    </location>
</feature>
<feature type="binding site" evidence="14">
    <location>
        <position position="624"/>
    </location>
    <ligand>
        <name>ATP</name>
        <dbReference type="ChEBI" id="CHEBI:30616"/>
    </ligand>
</feature>
<evidence type="ECO:0000256" key="4">
    <source>
        <dbReference type="ARBA" id="ARBA00022692"/>
    </source>
</evidence>
<dbReference type="GO" id="GO:0045332">
    <property type="term" value="P:phospholipid translocation"/>
    <property type="evidence" value="ECO:0007669"/>
    <property type="project" value="TreeGrafter"/>
</dbReference>
<dbReference type="Gene3D" id="3.40.50.1000">
    <property type="entry name" value="HAD superfamily/HAD-like"/>
    <property type="match status" value="1"/>
</dbReference>
<keyword evidence="17" id="KW-0175">Coiled coil</keyword>
<evidence type="ECO:0000256" key="12">
    <source>
        <dbReference type="ARBA" id="ARBA00034036"/>
    </source>
</evidence>
<keyword evidence="7 14" id="KW-0067">ATP-binding</keyword>
<evidence type="ECO:0000256" key="11">
    <source>
        <dbReference type="ARBA" id="ARBA00023136"/>
    </source>
</evidence>
<feature type="domain" description="P-type ATPase A" evidence="18">
    <location>
        <begin position="132"/>
        <end position="167"/>
    </location>
</feature>
<evidence type="ECO:0000256" key="16">
    <source>
        <dbReference type="RuleBase" id="RU362033"/>
    </source>
</evidence>
<feature type="binding site" evidence="14">
    <location>
        <position position="712"/>
    </location>
    <ligand>
        <name>ATP</name>
        <dbReference type="ChEBI" id="CHEBI:30616"/>
    </ligand>
</feature>
<evidence type="ECO:0000259" key="20">
    <source>
        <dbReference type="Pfam" id="PF16212"/>
    </source>
</evidence>
<dbReference type="FunFam" id="3.40.50.1000:FF:000014">
    <property type="entry name" value="Phospholipid-transporting ATPase"/>
    <property type="match status" value="1"/>
</dbReference>
<feature type="binding site" evidence="15">
    <location>
        <position position="414"/>
    </location>
    <ligand>
        <name>Mg(2+)</name>
        <dbReference type="ChEBI" id="CHEBI:18420"/>
    </ligand>
</feature>
<feature type="domain" description="P-type ATPase C-terminal" evidence="20">
    <location>
        <begin position="862"/>
        <end position="1105"/>
    </location>
</feature>
<dbReference type="InterPro" id="IPR018303">
    <property type="entry name" value="ATPase_P-typ_P_site"/>
</dbReference>
<evidence type="ECO:0000256" key="6">
    <source>
        <dbReference type="ARBA" id="ARBA00022741"/>
    </source>
</evidence>
<feature type="binding site" evidence="14">
    <location>
        <position position="839"/>
    </location>
    <ligand>
        <name>ATP</name>
        <dbReference type="ChEBI" id="CHEBI:30616"/>
    </ligand>
</feature>
<dbReference type="GO" id="GO:0140326">
    <property type="term" value="F:ATPase-coupled intramembrane lipid transporter activity"/>
    <property type="evidence" value="ECO:0007669"/>
    <property type="project" value="UniProtKB-EC"/>
</dbReference>
<evidence type="ECO:0000259" key="18">
    <source>
        <dbReference type="Pfam" id="PF00122"/>
    </source>
</evidence>
<dbReference type="Pfam" id="PF16209">
    <property type="entry name" value="PhoLip_ATPase_N"/>
    <property type="match status" value="1"/>
</dbReference>
<feature type="binding site" evidence="14">
    <location>
        <position position="567"/>
    </location>
    <ligand>
        <name>ATP</name>
        <dbReference type="ChEBI" id="CHEBI:30616"/>
    </ligand>
</feature>
<evidence type="ECO:0000256" key="3">
    <source>
        <dbReference type="ARBA" id="ARBA00022448"/>
    </source>
</evidence>
<evidence type="ECO:0000256" key="9">
    <source>
        <dbReference type="ARBA" id="ARBA00022967"/>
    </source>
</evidence>
<keyword evidence="4 16" id="KW-0812">Transmembrane</keyword>
<dbReference type="EMBL" id="HBIC01053060">
    <property type="protein sequence ID" value="CAE0298339.1"/>
    <property type="molecule type" value="Transcribed_RNA"/>
</dbReference>
<dbReference type="PANTHER" id="PTHR24092">
    <property type="entry name" value="PROBABLE PHOSPHOLIPID-TRANSPORTING ATPASE"/>
    <property type="match status" value="1"/>
</dbReference>
<dbReference type="InterPro" id="IPR008250">
    <property type="entry name" value="ATPase_P-typ_transduc_dom_A_sf"/>
</dbReference>
<keyword evidence="11 16" id="KW-0472">Membrane</keyword>
<dbReference type="InterPro" id="IPR032630">
    <property type="entry name" value="P_typ_ATPase_c"/>
</dbReference>
<evidence type="ECO:0000256" key="8">
    <source>
        <dbReference type="ARBA" id="ARBA00022842"/>
    </source>
</evidence>
<dbReference type="Pfam" id="PF00122">
    <property type="entry name" value="E1-E2_ATPase"/>
    <property type="match status" value="1"/>
</dbReference>
<comment type="subcellular location">
    <subcellularLocation>
        <location evidence="1">Endomembrane system</location>
        <topology evidence="1">Multi-pass membrane protein</topology>
    </subcellularLocation>
    <subcellularLocation>
        <location evidence="16">Membrane</location>
        <topology evidence="16">Multi-pass membrane protein</topology>
    </subcellularLocation>
</comment>
<dbReference type="InterPro" id="IPR001757">
    <property type="entry name" value="P_typ_ATPase"/>
</dbReference>
<feature type="binding site" evidence="14">
    <location>
        <position position="711"/>
    </location>
    <ligand>
        <name>ATP</name>
        <dbReference type="ChEBI" id="CHEBI:30616"/>
    </ligand>
</feature>
<dbReference type="PRINTS" id="PR00119">
    <property type="entry name" value="CATATPASE"/>
</dbReference>
<evidence type="ECO:0000256" key="10">
    <source>
        <dbReference type="ARBA" id="ARBA00022989"/>
    </source>
</evidence>
<evidence type="ECO:0000313" key="21">
    <source>
        <dbReference type="EMBL" id="CAE0298339.1"/>
    </source>
</evidence>
<sequence>MSVPSLPKNWPSPTQADLDARPQRLINIGTPQDFSFCNNSIRTYKYEWYTFPPKFLLEEFNPKQKIANCYFLTIAGMQCIGPISNTNGYPTVLIPLTVVLFVAGLFKILEDTARHKADKKANSSTTEIFDRKSQTFKTVLWSEVVVGDIVRVESRQIVPADVMVLEVAEPNPAQPKGMCYVETKSLDGETNLKVRTVVPALLGKIKTNGDLSSFTGSIEMEHPNNHIDSFTGILRAQGVADSGRVPINPKNVILRGCVLRSTDWMVGLVLNTGHDVKIMQSNMTARVKASNLDLMATQQITGIIVMLLWVCLAGSIGQVIFNSAEDIESHWYLRWDQHAGKVWIIEFFYELLLHASMIPVALYVSMAFVRFTQSVFMNADLDMYYPPLDAPAVVRTMTLNEELGQVSHIFSDKTGTLTCNIMDFRKASIHGVSYGLGITEIGKAAWKLLGKPISPEILEGEARAKAQAVPHVSFYSPQYDRDQAANGAQKQKNNEFFRILAICHDVIPEKVDGQIKLSASNPDDEALVCASEYFGFQFVDRADKMCIIHNRETGQDEEVETLAVIPFTSKRKRMTVIIRDVDNKIKLYCKGADTIMLPRLRAGQDALVNKTNKDMRDFAVEGLRCLIIASNVLTTQDFEQWNNAYLAATSDLHQIELKKKGEYNRIEELEDRIENYLTLNGATAIEDRLQDGVPECIAELAKAGINIWVLTGDKEETAINIAVACNLVLPTEYMEQVIINKHTAPDLDKAKATFQYEMKLHFENSSKPDWKPRALIIDGPSLIFVMSDEDTKDMLLRFSQTCKAVVCCRVSPDQKREIVMLVKKGVPEVRTLAVGDGANDVAMITAAHIGVGIRGEEGVQAVNSSDYSIAQFRYLSPLLLKHGRYNYIRMSNLVNFTFYKNINMSMTMFWFNFLCFFSGEKMYTEGAIQFFNLFYTSIPILLYATYDKDVAISDALRFPQLYSAGIKNEFFNTRVFWGWVIDGFLESIIVCILSFYFLRGFDYRTGMLASYLEAGSLCFTVLIILINLKMLKIQCEWYLTSVVVILLSFGSWIGVGYIVSATTSIDYDYHFTWSRLLQTGTFWLALLLLVVMISIKDLFITALIRDTTKDPRLILQELRAFGLGHHAGNASGSNKVVLDISGGGSSNKIEVKKAEITPGRGSKHRSPISNKSASGIVRTFEMESV</sequence>
<feature type="binding site" evidence="15">
    <location>
        <position position="840"/>
    </location>
    <ligand>
        <name>Mg(2+)</name>
        <dbReference type="ChEBI" id="CHEBI:18420"/>
    </ligand>
</feature>
<dbReference type="NCBIfam" id="TIGR01652">
    <property type="entry name" value="ATPase-Plipid"/>
    <property type="match status" value="1"/>
</dbReference>
<dbReference type="GO" id="GO:0016887">
    <property type="term" value="F:ATP hydrolysis activity"/>
    <property type="evidence" value="ECO:0007669"/>
    <property type="project" value="InterPro"/>
</dbReference>
<feature type="transmembrane region" description="Helical" evidence="16">
    <location>
        <begin position="92"/>
        <end position="109"/>
    </location>
</feature>
<dbReference type="PROSITE" id="PS00154">
    <property type="entry name" value="ATPASE_E1_E2"/>
    <property type="match status" value="1"/>
</dbReference>
<feature type="binding site" evidence="14">
    <location>
        <position position="809"/>
    </location>
    <ligand>
        <name>ATP</name>
        <dbReference type="ChEBI" id="CHEBI:30616"/>
    </ligand>
</feature>
<feature type="binding site" evidence="14">
    <location>
        <position position="413"/>
    </location>
    <ligand>
        <name>ATP</name>
        <dbReference type="ChEBI" id="CHEBI:30616"/>
    </ligand>
</feature>
<dbReference type="GO" id="GO:0005886">
    <property type="term" value="C:plasma membrane"/>
    <property type="evidence" value="ECO:0007669"/>
    <property type="project" value="TreeGrafter"/>
</dbReference>
<feature type="binding site" evidence="14">
    <location>
        <position position="713"/>
    </location>
    <ligand>
        <name>ATP</name>
        <dbReference type="ChEBI" id="CHEBI:30616"/>
    </ligand>
</feature>
<dbReference type="InterPro" id="IPR036412">
    <property type="entry name" value="HAD-like_sf"/>
</dbReference>
<feature type="transmembrane region" description="Helical" evidence="16">
    <location>
        <begin position="1038"/>
        <end position="1060"/>
    </location>
</feature>
<dbReference type="AlphaFoldDB" id="A0A7S3HLE4"/>
<dbReference type="EC" id="7.6.2.1" evidence="16"/>
<evidence type="ECO:0000256" key="7">
    <source>
        <dbReference type="ARBA" id="ARBA00022840"/>
    </source>
</evidence>
<feature type="binding site" evidence="15">
    <location>
        <position position="836"/>
    </location>
    <ligand>
        <name>Mg(2+)</name>
        <dbReference type="ChEBI" id="CHEBI:18420"/>
    </ligand>
</feature>
<reference evidence="21" key="1">
    <citation type="submission" date="2021-01" db="EMBL/GenBank/DDBJ databases">
        <authorList>
            <person name="Corre E."/>
            <person name="Pelletier E."/>
            <person name="Niang G."/>
            <person name="Scheremetjew M."/>
            <person name="Finn R."/>
            <person name="Kale V."/>
            <person name="Holt S."/>
            <person name="Cochrane G."/>
            <person name="Meng A."/>
            <person name="Brown T."/>
            <person name="Cohen L."/>
        </authorList>
    </citation>
    <scope>NUCLEOTIDE SEQUENCE</scope>
    <source>
        <strain evidence="21">CCAP 955/1</strain>
    </source>
</reference>
<comment type="similarity">
    <text evidence="2 16">Belongs to the cation transport ATPase (P-type) (TC 3.A.3) family. Type IV subfamily.</text>
</comment>
<dbReference type="PANTHER" id="PTHR24092:SF180">
    <property type="entry name" value="PHOSPHOLIPID-TRANSPORTING ATPASE DNF1-RELATED"/>
    <property type="match status" value="1"/>
</dbReference>
<dbReference type="NCBIfam" id="TIGR01494">
    <property type="entry name" value="ATPase_P-type"/>
    <property type="match status" value="1"/>
</dbReference>
<dbReference type="SUPFAM" id="SSF56784">
    <property type="entry name" value="HAD-like"/>
    <property type="match status" value="1"/>
</dbReference>
<feature type="transmembrane region" description="Helical" evidence="16">
    <location>
        <begin position="300"/>
        <end position="321"/>
    </location>
</feature>
<dbReference type="SUPFAM" id="SSF81660">
    <property type="entry name" value="Metal cation-transporting ATPase, ATP-binding domain N"/>
    <property type="match status" value="1"/>
</dbReference>
<comment type="cofactor">
    <cofactor evidence="15">
        <name>Mg(2+)</name>
        <dbReference type="ChEBI" id="CHEBI:18420"/>
    </cofactor>
</comment>